<sequence>MLLVNLYSRLTASTGVGVGVGVDDDDDDVSGGYGVLDGACGGTLAVFCALAVSVVVWKACAFVAMAAALLAIGWRVVAPRRSVGRAGAGAPTPAECGLTAAAIDALPASEYERPRGGGGDPACSVCLEDVRGGETVRRLPACGHLYHAACIDAWLRSRTTCPLCRSDLSSRRGGTASGRPRPRLVTHESLLPPLPSV</sequence>
<dbReference type="AlphaFoldDB" id="I1NZ01"/>
<dbReference type="HOGENOM" id="CLU_013137_12_2_1"/>
<dbReference type="Pfam" id="PF13639">
    <property type="entry name" value="zf-RING_2"/>
    <property type="match status" value="1"/>
</dbReference>
<keyword evidence="9" id="KW-0812">Transmembrane</keyword>
<evidence type="ECO:0000256" key="2">
    <source>
        <dbReference type="ARBA" id="ARBA00012483"/>
    </source>
</evidence>
<evidence type="ECO:0000256" key="3">
    <source>
        <dbReference type="ARBA" id="ARBA00022723"/>
    </source>
</evidence>
<feature type="domain" description="RING-type" evidence="10">
    <location>
        <begin position="123"/>
        <end position="165"/>
    </location>
</feature>
<dbReference type="KEGG" id="ogl:127762071"/>
<dbReference type="FunFam" id="3.30.40.10:FF:001059">
    <property type="entry name" value="RING-H2 finger protein ATL22"/>
    <property type="match status" value="1"/>
</dbReference>
<dbReference type="PANTHER" id="PTHR14155">
    <property type="entry name" value="RING FINGER DOMAIN-CONTAINING"/>
    <property type="match status" value="1"/>
</dbReference>
<evidence type="ECO:0000256" key="4">
    <source>
        <dbReference type="ARBA" id="ARBA00022771"/>
    </source>
</evidence>
<evidence type="ECO:0000259" key="10">
    <source>
        <dbReference type="PROSITE" id="PS50089"/>
    </source>
</evidence>
<proteinExistence type="inferred from homology"/>
<feature type="region of interest" description="Disordered" evidence="8">
    <location>
        <begin position="169"/>
        <end position="197"/>
    </location>
</feature>
<keyword evidence="12" id="KW-1185">Reference proteome</keyword>
<dbReference type="STRING" id="4538.I1NZ01"/>
<reference evidence="11 12" key="2">
    <citation type="submission" date="2018-04" db="EMBL/GenBank/DDBJ databases">
        <title>OglaRS2 (Oryza glaberrima Reference Sequence Version 2).</title>
        <authorList>
            <person name="Zhang J."/>
            <person name="Kudrna D."/>
            <person name="Lee S."/>
            <person name="Talag J."/>
            <person name="Rajasekar S."/>
            <person name="Wing R.A."/>
        </authorList>
    </citation>
    <scope>NUCLEOTIDE SEQUENCE [LARGE SCALE GENOMIC DNA]</scope>
    <source>
        <strain evidence="11 12">cv. IRGC 96717</strain>
    </source>
</reference>
<dbReference type="RefSeq" id="XP_052142385.1">
    <property type="nucleotide sequence ID" value="XM_052286425.1"/>
</dbReference>
<dbReference type="SUPFAM" id="SSF57850">
    <property type="entry name" value="RING/U-box"/>
    <property type="match status" value="1"/>
</dbReference>
<keyword evidence="4 7" id="KW-0863">Zinc-finger</keyword>
<dbReference type="GO" id="GO:0061630">
    <property type="term" value="F:ubiquitin protein ligase activity"/>
    <property type="evidence" value="ECO:0007669"/>
    <property type="project" value="UniProtKB-EC"/>
</dbReference>
<dbReference type="Proteomes" id="UP000007306">
    <property type="component" value="Chromosome 2"/>
</dbReference>
<comment type="similarity">
    <text evidence="6">Belongs to the RING-type zinc finger family. ATL subfamily.</text>
</comment>
<evidence type="ECO:0000256" key="5">
    <source>
        <dbReference type="ARBA" id="ARBA00022833"/>
    </source>
</evidence>
<dbReference type="PANTHER" id="PTHR14155:SF529">
    <property type="entry name" value="OS06G0534900 PROTEIN"/>
    <property type="match status" value="1"/>
</dbReference>
<dbReference type="InterPro" id="IPR001841">
    <property type="entry name" value="Znf_RING"/>
</dbReference>
<evidence type="ECO:0000256" key="9">
    <source>
        <dbReference type="SAM" id="Phobius"/>
    </source>
</evidence>
<name>I1NZ01_ORYGL</name>
<evidence type="ECO:0000313" key="11">
    <source>
        <dbReference type="EnsemblPlants" id="ORGLA02G0095700.1"/>
    </source>
</evidence>
<keyword evidence="9" id="KW-0472">Membrane</keyword>
<dbReference type="Gramene" id="ORGLA02G0095700.1">
    <property type="protein sequence ID" value="ORGLA02G0095700.1"/>
    <property type="gene ID" value="ORGLA02G0095700"/>
</dbReference>
<dbReference type="OMA" id="IIWEACA"/>
<evidence type="ECO:0000256" key="1">
    <source>
        <dbReference type="ARBA" id="ARBA00000900"/>
    </source>
</evidence>
<evidence type="ECO:0000256" key="6">
    <source>
        <dbReference type="ARBA" id="ARBA00024209"/>
    </source>
</evidence>
<reference evidence="11" key="1">
    <citation type="submission" date="2015-06" db="UniProtKB">
        <authorList>
            <consortium name="EnsemblPlants"/>
        </authorList>
    </citation>
    <scope>IDENTIFICATION</scope>
</reference>
<protein>
    <recommendedName>
        <fullName evidence="2">RING-type E3 ubiquitin transferase</fullName>
        <ecNumber evidence="2">2.3.2.27</ecNumber>
    </recommendedName>
</protein>
<dbReference type="GO" id="GO:0008270">
    <property type="term" value="F:zinc ion binding"/>
    <property type="evidence" value="ECO:0007669"/>
    <property type="project" value="UniProtKB-KW"/>
</dbReference>
<dbReference type="Gene3D" id="3.30.40.10">
    <property type="entry name" value="Zinc/RING finger domain, C3HC4 (zinc finger)"/>
    <property type="match status" value="1"/>
</dbReference>
<dbReference type="EC" id="2.3.2.27" evidence="2"/>
<dbReference type="eggNOG" id="KOG0800">
    <property type="taxonomic scope" value="Eukaryota"/>
</dbReference>
<dbReference type="SMART" id="SM00184">
    <property type="entry name" value="RING"/>
    <property type="match status" value="1"/>
</dbReference>
<comment type="catalytic activity">
    <reaction evidence="1">
        <text>S-ubiquitinyl-[E2 ubiquitin-conjugating enzyme]-L-cysteine + [acceptor protein]-L-lysine = [E2 ubiquitin-conjugating enzyme]-L-cysteine + N(6)-ubiquitinyl-[acceptor protein]-L-lysine.</text>
        <dbReference type="EC" id="2.3.2.27"/>
    </reaction>
</comment>
<evidence type="ECO:0000313" key="12">
    <source>
        <dbReference type="Proteomes" id="UP000007306"/>
    </source>
</evidence>
<evidence type="ECO:0000256" key="7">
    <source>
        <dbReference type="PROSITE-ProRule" id="PRU00175"/>
    </source>
</evidence>
<dbReference type="CDD" id="cd16461">
    <property type="entry name" value="RING-H2_EL5-like"/>
    <property type="match status" value="1"/>
</dbReference>
<evidence type="ECO:0000256" key="8">
    <source>
        <dbReference type="SAM" id="MobiDB-lite"/>
    </source>
</evidence>
<dbReference type="InterPro" id="IPR053238">
    <property type="entry name" value="RING-H2_zinc_finger"/>
</dbReference>
<keyword evidence="9" id="KW-1133">Transmembrane helix</keyword>
<accession>I1NZ01</accession>
<keyword evidence="3" id="KW-0479">Metal-binding</keyword>
<feature type="transmembrane region" description="Helical" evidence="9">
    <location>
        <begin position="44"/>
        <end position="72"/>
    </location>
</feature>
<dbReference type="InterPro" id="IPR013083">
    <property type="entry name" value="Znf_RING/FYVE/PHD"/>
</dbReference>
<dbReference type="GeneID" id="127762071"/>
<keyword evidence="5" id="KW-0862">Zinc</keyword>
<gene>
    <name evidence="11" type="primary">LOC127762071</name>
</gene>
<organism evidence="11 12">
    <name type="scientific">Oryza glaberrima</name>
    <name type="common">African rice</name>
    <dbReference type="NCBI Taxonomy" id="4538"/>
    <lineage>
        <taxon>Eukaryota</taxon>
        <taxon>Viridiplantae</taxon>
        <taxon>Streptophyta</taxon>
        <taxon>Embryophyta</taxon>
        <taxon>Tracheophyta</taxon>
        <taxon>Spermatophyta</taxon>
        <taxon>Magnoliopsida</taxon>
        <taxon>Liliopsida</taxon>
        <taxon>Poales</taxon>
        <taxon>Poaceae</taxon>
        <taxon>BOP clade</taxon>
        <taxon>Oryzoideae</taxon>
        <taxon>Oryzeae</taxon>
        <taxon>Oryzinae</taxon>
        <taxon>Oryza</taxon>
    </lineage>
</organism>
<dbReference type="PROSITE" id="PS50089">
    <property type="entry name" value="ZF_RING_2"/>
    <property type="match status" value="1"/>
</dbReference>
<dbReference type="EnsemblPlants" id="ORGLA02G0095700.1">
    <property type="protein sequence ID" value="ORGLA02G0095700.1"/>
    <property type="gene ID" value="ORGLA02G0095700"/>
</dbReference>